<dbReference type="EMBL" id="QJHL01000001">
    <property type="protein sequence ID" value="PXY47006.1"/>
    <property type="molecule type" value="Genomic_DNA"/>
</dbReference>
<comment type="caution">
    <text evidence="2">The sequence shown here is derived from an EMBL/GenBank/DDBJ whole genome shotgun (WGS) entry which is preliminary data.</text>
</comment>
<dbReference type="RefSeq" id="WP_110346010.1">
    <property type="nucleotide sequence ID" value="NZ_QJHL01000001.1"/>
</dbReference>
<keyword evidence="1" id="KW-1133">Transmembrane helix</keyword>
<keyword evidence="3" id="KW-1185">Reference proteome</keyword>
<evidence type="ECO:0000313" key="2">
    <source>
        <dbReference type="EMBL" id="PXY47006.1"/>
    </source>
</evidence>
<keyword evidence="1" id="KW-0472">Membrane</keyword>
<keyword evidence="1" id="KW-0812">Transmembrane</keyword>
<protein>
    <submittedName>
        <fullName evidence="2">Uncharacterized protein</fullName>
    </submittedName>
</protein>
<dbReference type="OrthoDB" id="1152765at2"/>
<accession>A0A2V4C6L4</accession>
<evidence type="ECO:0000256" key="1">
    <source>
        <dbReference type="SAM" id="Phobius"/>
    </source>
</evidence>
<dbReference type="Proteomes" id="UP000247681">
    <property type="component" value="Unassembled WGS sequence"/>
</dbReference>
<gene>
    <name evidence="2" type="ORF">DMB68_07625</name>
</gene>
<name>A0A2V4C6L4_9FLAO</name>
<feature type="transmembrane region" description="Helical" evidence="1">
    <location>
        <begin position="20"/>
        <end position="39"/>
    </location>
</feature>
<feature type="transmembrane region" description="Helical" evidence="1">
    <location>
        <begin position="118"/>
        <end position="137"/>
    </location>
</feature>
<sequence length="320" mass="38268">MKRYKLYKKVKPVYCNFEELLANIVLPLVIASYISYPILYFFGTQSAIIFNVFLSLSANYFHKGLKSYLPIFNNNDLGFRPSLSWFCSFIIIFIVLLIADFGFYLLVLYQKKNEFNIFHFYSWLGILFGLPLLYYTLKLGQYYFVKKYQDLEFINIVLAVNYDLNLFLAINNIQFVNTANRKSSDIKITNNIRSYSQKEFMAVKTKSRHYYINKEGFREMVQIPFNADTVLLSWFSYVENKYYEIEIPFPFKKFIEEQQKCSIDKFKVFRGRETKPLYLHLYLNGGFKFFYKDIILIDSPENKEGEINEEEKKMKFGMIY</sequence>
<feature type="transmembrane region" description="Helical" evidence="1">
    <location>
        <begin position="83"/>
        <end position="106"/>
    </location>
</feature>
<dbReference type="AlphaFoldDB" id="A0A2V4C6L4"/>
<reference evidence="2 3" key="1">
    <citation type="submission" date="2018-05" db="EMBL/GenBank/DDBJ databases">
        <title>Flavobacterium sp. strain IMCC34758, incomplete genome.</title>
        <authorList>
            <person name="Joung Y."/>
        </authorList>
    </citation>
    <scope>NUCLEOTIDE SEQUENCE [LARGE SCALE GENOMIC DNA]</scope>
    <source>
        <strain evidence="2 3">IMCC34758</strain>
    </source>
</reference>
<organism evidence="2 3">
    <name type="scientific">Flavobacterium hydrophilum</name>
    <dbReference type="NCBI Taxonomy" id="2211445"/>
    <lineage>
        <taxon>Bacteria</taxon>
        <taxon>Pseudomonadati</taxon>
        <taxon>Bacteroidota</taxon>
        <taxon>Flavobacteriia</taxon>
        <taxon>Flavobacteriales</taxon>
        <taxon>Flavobacteriaceae</taxon>
        <taxon>Flavobacterium</taxon>
    </lineage>
</organism>
<proteinExistence type="predicted"/>
<evidence type="ECO:0000313" key="3">
    <source>
        <dbReference type="Proteomes" id="UP000247681"/>
    </source>
</evidence>